<evidence type="ECO:0000313" key="2">
    <source>
        <dbReference type="EMBL" id="EHK52928.1"/>
    </source>
</evidence>
<gene>
    <name evidence="2" type="ORF">MAXJ12_32699</name>
</gene>
<name>H0I242_9HYPH</name>
<evidence type="ECO:0000256" key="1">
    <source>
        <dbReference type="SAM" id="MobiDB-lite"/>
    </source>
</evidence>
<protein>
    <submittedName>
        <fullName evidence="2">Uncharacterized protein</fullName>
    </submittedName>
</protein>
<reference evidence="2 3" key="1">
    <citation type="journal article" date="2012" name="J. Bacteriol.">
        <title>Draft Genome Sequence of Mesorhizobium alhagi CCNWXJ12-2T, a Novel Salt-Resistant Species Isolated from the Desert of Northwestern China.</title>
        <authorList>
            <person name="Zhou M."/>
            <person name="Chen W."/>
            <person name="Chen H."/>
            <person name="Wei G."/>
        </authorList>
    </citation>
    <scope>NUCLEOTIDE SEQUENCE [LARGE SCALE GENOMIC DNA]</scope>
    <source>
        <strain evidence="2 3">CCNWXJ12-2</strain>
    </source>
</reference>
<evidence type="ECO:0000313" key="3">
    <source>
        <dbReference type="Proteomes" id="UP000003250"/>
    </source>
</evidence>
<feature type="region of interest" description="Disordered" evidence="1">
    <location>
        <begin position="1"/>
        <end position="20"/>
    </location>
</feature>
<sequence>MGTTPQIPGRGKPAVTIQTRTGSRAVVARVTARAAIDRFETKPVETAKVVLQRALLQFIRDRLPHRGLSRNSLAASA</sequence>
<organism evidence="2 3">
    <name type="scientific">Mesorhizobium alhagi CCNWXJ12-2</name>
    <dbReference type="NCBI Taxonomy" id="1107882"/>
    <lineage>
        <taxon>Bacteria</taxon>
        <taxon>Pseudomonadati</taxon>
        <taxon>Pseudomonadota</taxon>
        <taxon>Alphaproteobacteria</taxon>
        <taxon>Hyphomicrobiales</taxon>
        <taxon>Phyllobacteriaceae</taxon>
        <taxon>Allomesorhizobium</taxon>
    </lineage>
</organism>
<keyword evidence="3" id="KW-1185">Reference proteome</keyword>
<dbReference type="Proteomes" id="UP000003250">
    <property type="component" value="Unassembled WGS sequence"/>
</dbReference>
<dbReference type="AlphaFoldDB" id="H0I242"/>
<accession>H0I242</accession>
<proteinExistence type="predicted"/>
<dbReference type="EMBL" id="AHAM01000297">
    <property type="protein sequence ID" value="EHK52928.1"/>
    <property type="molecule type" value="Genomic_DNA"/>
</dbReference>